<dbReference type="EMBL" id="JAUTDP010000009">
    <property type="protein sequence ID" value="KAK3396104.1"/>
    <property type="molecule type" value="Genomic_DNA"/>
</dbReference>
<feature type="region of interest" description="Disordered" evidence="1">
    <location>
        <begin position="151"/>
        <end position="243"/>
    </location>
</feature>
<dbReference type="Proteomes" id="UP001281003">
    <property type="component" value="Unassembled WGS sequence"/>
</dbReference>
<proteinExistence type="predicted"/>
<evidence type="ECO:0000256" key="1">
    <source>
        <dbReference type="SAM" id="MobiDB-lite"/>
    </source>
</evidence>
<evidence type="ECO:0000313" key="3">
    <source>
        <dbReference type="Proteomes" id="UP001281003"/>
    </source>
</evidence>
<organism evidence="2 3">
    <name type="scientific">Sordaria brevicollis</name>
    <dbReference type="NCBI Taxonomy" id="83679"/>
    <lineage>
        <taxon>Eukaryota</taxon>
        <taxon>Fungi</taxon>
        <taxon>Dikarya</taxon>
        <taxon>Ascomycota</taxon>
        <taxon>Pezizomycotina</taxon>
        <taxon>Sordariomycetes</taxon>
        <taxon>Sordariomycetidae</taxon>
        <taxon>Sordariales</taxon>
        <taxon>Sordariaceae</taxon>
        <taxon>Sordaria</taxon>
    </lineage>
</organism>
<feature type="region of interest" description="Disordered" evidence="1">
    <location>
        <begin position="317"/>
        <end position="401"/>
    </location>
</feature>
<feature type="compositionally biased region" description="Polar residues" evidence="1">
    <location>
        <begin position="224"/>
        <end position="241"/>
    </location>
</feature>
<evidence type="ECO:0000313" key="2">
    <source>
        <dbReference type="EMBL" id="KAK3396104.1"/>
    </source>
</evidence>
<comment type="caution">
    <text evidence="2">The sequence shown here is derived from an EMBL/GenBank/DDBJ whole genome shotgun (WGS) entry which is preliminary data.</text>
</comment>
<reference evidence="2" key="2">
    <citation type="submission" date="2023-07" db="EMBL/GenBank/DDBJ databases">
        <authorList>
            <consortium name="Lawrence Berkeley National Laboratory"/>
            <person name="Haridas S."/>
            <person name="Hensen N."/>
            <person name="Bonometti L."/>
            <person name="Westerberg I."/>
            <person name="Brannstrom I.O."/>
            <person name="Guillou S."/>
            <person name="Cros-Aarteil S."/>
            <person name="Calhoun S."/>
            <person name="Kuo A."/>
            <person name="Mondo S."/>
            <person name="Pangilinan J."/>
            <person name="Riley R."/>
            <person name="LaButti K."/>
            <person name="Andreopoulos B."/>
            <person name="Lipzen A."/>
            <person name="Chen C."/>
            <person name="Yanf M."/>
            <person name="Daum C."/>
            <person name="Ng V."/>
            <person name="Clum A."/>
            <person name="Steindorff A."/>
            <person name="Ohm R."/>
            <person name="Martin F."/>
            <person name="Silar P."/>
            <person name="Natvig D."/>
            <person name="Lalanne C."/>
            <person name="Gautier V."/>
            <person name="Ament-velasquez S.L."/>
            <person name="Kruys A."/>
            <person name="Hutchinson M.I."/>
            <person name="Powell A.J."/>
            <person name="Barry K."/>
            <person name="Miller A.N."/>
            <person name="Grigoriev I.V."/>
            <person name="Debuchy R."/>
            <person name="Gladieux P."/>
            <person name="Thoren M.H."/>
            <person name="Johannesson H."/>
        </authorList>
    </citation>
    <scope>NUCLEOTIDE SEQUENCE</scope>
    <source>
        <strain evidence="2">FGSC 1904</strain>
    </source>
</reference>
<keyword evidence="3" id="KW-1185">Reference proteome</keyword>
<feature type="compositionally biased region" description="Low complexity" evidence="1">
    <location>
        <begin position="189"/>
        <end position="206"/>
    </location>
</feature>
<dbReference type="AlphaFoldDB" id="A0AAE0PA43"/>
<feature type="compositionally biased region" description="Low complexity" evidence="1">
    <location>
        <begin position="382"/>
        <end position="401"/>
    </location>
</feature>
<gene>
    <name evidence="2" type="ORF">B0T20DRAFT_481111</name>
</gene>
<accession>A0AAE0PA43</accession>
<protein>
    <submittedName>
        <fullName evidence="2">Uncharacterized protein</fullName>
    </submittedName>
</protein>
<feature type="compositionally biased region" description="Polar residues" evidence="1">
    <location>
        <begin position="151"/>
        <end position="171"/>
    </location>
</feature>
<sequence>MAISHDPPSVLIGPGDFHTGPYYIIISGLPERTSWQDVKDFVKSQIPWKLDIYVSIFGKRQDSGWVRVIGFKAFNHVRRVLGESLFRGREILAHNPGYDESGTGLVLVRAPFFRDRSLFINPEALTDPTTPSAAGSVQAVKGEYTITATTIPTASNAPSERSYSGQPQIHTAPSGVQFPPTPPNTPKASRSISDPSLSSSGKLSPSRFRKLAITWRREDEQADPTPSSSAVLLSPSTQEKMGSQIKAELTTILSSSSSGAGAGGSAGGLADPLETLECFPGVALATFSSHELARKAIKVLRQSDLLNARPVIDEISPPAELTEKGKNKRAGGSSKRGAGAGAGGGRTVSAPVATAAEPGVVSLSDAFHKQTNGNQGQDKETSPTLTTSTSALTTPAAATPKTSRVLVVNGSWKI</sequence>
<reference evidence="2" key="1">
    <citation type="journal article" date="2023" name="Mol. Phylogenet. Evol.">
        <title>Genome-scale phylogeny and comparative genomics of the fungal order Sordariales.</title>
        <authorList>
            <person name="Hensen N."/>
            <person name="Bonometti L."/>
            <person name="Westerberg I."/>
            <person name="Brannstrom I.O."/>
            <person name="Guillou S."/>
            <person name="Cros-Aarteil S."/>
            <person name="Calhoun S."/>
            <person name="Haridas S."/>
            <person name="Kuo A."/>
            <person name="Mondo S."/>
            <person name="Pangilinan J."/>
            <person name="Riley R."/>
            <person name="LaButti K."/>
            <person name="Andreopoulos B."/>
            <person name="Lipzen A."/>
            <person name="Chen C."/>
            <person name="Yan M."/>
            <person name="Daum C."/>
            <person name="Ng V."/>
            <person name="Clum A."/>
            <person name="Steindorff A."/>
            <person name="Ohm R.A."/>
            <person name="Martin F."/>
            <person name="Silar P."/>
            <person name="Natvig D.O."/>
            <person name="Lalanne C."/>
            <person name="Gautier V."/>
            <person name="Ament-Velasquez S.L."/>
            <person name="Kruys A."/>
            <person name="Hutchinson M.I."/>
            <person name="Powell A.J."/>
            <person name="Barry K."/>
            <person name="Miller A.N."/>
            <person name="Grigoriev I.V."/>
            <person name="Debuchy R."/>
            <person name="Gladieux P."/>
            <person name="Hiltunen Thoren M."/>
            <person name="Johannesson H."/>
        </authorList>
    </citation>
    <scope>NUCLEOTIDE SEQUENCE</scope>
    <source>
        <strain evidence="2">FGSC 1904</strain>
    </source>
</reference>
<name>A0AAE0PA43_SORBR</name>